<dbReference type="Pfam" id="PF01408">
    <property type="entry name" value="GFO_IDH_MocA"/>
    <property type="match status" value="1"/>
</dbReference>
<comment type="caution">
    <text evidence="4">The sequence shown here is derived from an EMBL/GenBank/DDBJ whole genome shotgun (WGS) entry which is preliminary data.</text>
</comment>
<keyword evidence="1" id="KW-0560">Oxidoreductase</keyword>
<dbReference type="Proteomes" id="UP000617628">
    <property type="component" value="Unassembled WGS sequence"/>
</dbReference>
<dbReference type="EMBL" id="JAENIL010000101">
    <property type="protein sequence ID" value="MBK1880581.1"/>
    <property type="molecule type" value="Genomic_DNA"/>
</dbReference>
<name>A0A934VP33_9BACT</name>
<reference evidence="4" key="1">
    <citation type="submission" date="2021-01" db="EMBL/GenBank/DDBJ databases">
        <title>Modified the classification status of verrucomicrobia.</title>
        <authorList>
            <person name="Feng X."/>
        </authorList>
    </citation>
    <scope>NUCLEOTIDE SEQUENCE</scope>
    <source>
        <strain evidence="4">KCTC 13126</strain>
    </source>
</reference>
<dbReference type="PANTHER" id="PTHR43818:SF11">
    <property type="entry name" value="BCDNA.GH03377"/>
    <property type="match status" value="1"/>
</dbReference>
<dbReference type="InterPro" id="IPR050463">
    <property type="entry name" value="Gfo/Idh/MocA_oxidrdct_glycsds"/>
</dbReference>
<organism evidence="4 5">
    <name type="scientific">Pelagicoccus mobilis</name>
    <dbReference type="NCBI Taxonomy" id="415221"/>
    <lineage>
        <taxon>Bacteria</taxon>
        <taxon>Pseudomonadati</taxon>
        <taxon>Verrucomicrobiota</taxon>
        <taxon>Opitutia</taxon>
        <taxon>Puniceicoccales</taxon>
        <taxon>Pelagicoccaceae</taxon>
        <taxon>Pelagicoccus</taxon>
    </lineage>
</organism>
<dbReference type="InterPro" id="IPR055170">
    <property type="entry name" value="GFO_IDH_MocA-like_dom"/>
</dbReference>
<evidence type="ECO:0000313" key="5">
    <source>
        <dbReference type="Proteomes" id="UP000617628"/>
    </source>
</evidence>
<dbReference type="GO" id="GO:0000166">
    <property type="term" value="F:nucleotide binding"/>
    <property type="evidence" value="ECO:0007669"/>
    <property type="project" value="InterPro"/>
</dbReference>
<dbReference type="Gene3D" id="3.40.50.720">
    <property type="entry name" value="NAD(P)-binding Rossmann-like Domain"/>
    <property type="match status" value="1"/>
</dbReference>
<dbReference type="PANTHER" id="PTHR43818">
    <property type="entry name" value="BCDNA.GH03377"/>
    <property type="match status" value="1"/>
</dbReference>
<dbReference type="InterPro" id="IPR000683">
    <property type="entry name" value="Gfo/Idh/MocA-like_OxRdtase_N"/>
</dbReference>
<proteinExistence type="predicted"/>
<evidence type="ECO:0000313" key="4">
    <source>
        <dbReference type="EMBL" id="MBK1880581.1"/>
    </source>
</evidence>
<feature type="domain" description="GFO/IDH/MocA-like oxidoreductase" evidence="3">
    <location>
        <begin position="135"/>
        <end position="264"/>
    </location>
</feature>
<evidence type="ECO:0000256" key="1">
    <source>
        <dbReference type="ARBA" id="ARBA00023002"/>
    </source>
</evidence>
<dbReference type="SUPFAM" id="SSF51735">
    <property type="entry name" value="NAD(P)-binding Rossmann-fold domains"/>
    <property type="match status" value="1"/>
</dbReference>
<dbReference type="Pfam" id="PF22725">
    <property type="entry name" value="GFO_IDH_MocA_C3"/>
    <property type="match status" value="1"/>
</dbReference>
<evidence type="ECO:0000259" key="2">
    <source>
        <dbReference type="Pfam" id="PF01408"/>
    </source>
</evidence>
<protein>
    <submittedName>
        <fullName evidence="4">Gfo/Idh/MocA family oxidoreductase</fullName>
    </submittedName>
</protein>
<gene>
    <name evidence="4" type="ORF">JIN87_27085</name>
</gene>
<dbReference type="GO" id="GO:0016491">
    <property type="term" value="F:oxidoreductase activity"/>
    <property type="evidence" value="ECO:0007669"/>
    <property type="project" value="UniProtKB-KW"/>
</dbReference>
<dbReference type="InterPro" id="IPR036291">
    <property type="entry name" value="NAD(P)-bd_dom_sf"/>
</dbReference>
<keyword evidence="5" id="KW-1185">Reference proteome</keyword>
<accession>A0A934VP33</accession>
<dbReference type="Gene3D" id="3.30.360.10">
    <property type="entry name" value="Dihydrodipicolinate Reductase, domain 2"/>
    <property type="match status" value="1"/>
</dbReference>
<evidence type="ECO:0000259" key="3">
    <source>
        <dbReference type="Pfam" id="PF22725"/>
    </source>
</evidence>
<feature type="domain" description="Gfo/Idh/MocA-like oxidoreductase N-terminal" evidence="2">
    <location>
        <begin position="4"/>
        <end position="119"/>
    </location>
</feature>
<sequence>MTTRLALVGANYGATLASGFADLENAELVAIADPDSEKRSEAATSLNISADASFDSLDELLLTTKDLDALIVASPTHLHERHVGAAFDQGLHVLCASPVGVRGSEVSHIVTSAGLVGKIFTWANQLRFDPRVSIAQGLVEAGEIGEPIFGQACIQIPDWPHAASSWRLERDLGGGALLEVGAQTLDALWFCMDAPDPMEALAARFDQFSATFAKDLEHPAEDTLTGQVRFKNGASLQITAQLKAPIPGEEPKQSITLVGTRGSIDIAAGQRSDIDGNTYDYAKPSCQSSQLRALAVSFLQAIELDQEPAANGKKALAFHKMTDALLSSAKEKNAVSIKVERSLDDLFGGL</sequence>
<dbReference type="SUPFAM" id="SSF55347">
    <property type="entry name" value="Glyceraldehyde-3-phosphate dehydrogenase-like, C-terminal domain"/>
    <property type="match status" value="1"/>
</dbReference>
<dbReference type="RefSeq" id="WP_200359704.1">
    <property type="nucleotide sequence ID" value="NZ_JAENIL010000101.1"/>
</dbReference>
<dbReference type="AlphaFoldDB" id="A0A934VP33"/>